<evidence type="ECO:0000259" key="10">
    <source>
        <dbReference type="PROSITE" id="PS50928"/>
    </source>
</evidence>
<keyword evidence="7 9" id="KW-1133">Transmembrane helix</keyword>
<dbReference type="GO" id="GO:0015031">
    <property type="term" value="P:protein transport"/>
    <property type="evidence" value="ECO:0007669"/>
    <property type="project" value="UniProtKB-KW"/>
</dbReference>
<dbReference type="PROSITE" id="PS50928">
    <property type="entry name" value="ABC_TM1"/>
    <property type="match status" value="1"/>
</dbReference>
<feature type="transmembrane region" description="Helical" evidence="9">
    <location>
        <begin position="198"/>
        <end position="227"/>
    </location>
</feature>
<dbReference type="PANTHER" id="PTHR43386:SF1">
    <property type="entry name" value="D,D-DIPEPTIDE TRANSPORT SYSTEM PERMEASE PROTEIN DDPC-RELATED"/>
    <property type="match status" value="1"/>
</dbReference>
<dbReference type="OrthoDB" id="9766870at2"/>
<keyword evidence="8 9" id="KW-0472">Membrane</keyword>
<evidence type="ECO:0000256" key="1">
    <source>
        <dbReference type="ARBA" id="ARBA00004651"/>
    </source>
</evidence>
<gene>
    <name evidence="11" type="primary">ddpC</name>
    <name evidence="11" type="ORF">BVG79_01912</name>
</gene>
<dbReference type="KEGG" id="kro:BVG79_01912"/>
<comment type="subcellular location">
    <subcellularLocation>
        <location evidence="1 9">Cell membrane</location>
        <topology evidence="1 9">Multi-pass membrane protein</topology>
    </subcellularLocation>
</comment>
<evidence type="ECO:0000256" key="3">
    <source>
        <dbReference type="ARBA" id="ARBA00022475"/>
    </source>
</evidence>
<dbReference type="AlphaFoldDB" id="A0A1W6P1D8"/>
<evidence type="ECO:0000256" key="2">
    <source>
        <dbReference type="ARBA" id="ARBA00022448"/>
    </source>
</evidence>
<organism evidence="11 12">
    <name type="scientific">Ketogulonicigenium robustum</name>
    <dbReference type="NCBI Taxonomy" id="92947"/>
    <lineage>
        <taxon>Bacteria</taxon>
        <taxon>Pseudomonadati</taxon>
        <taxon>Pseudomonadota</taxon>
        <taxon>Alphaproteobacteria</taxon>
        <taxon>Rhodobacterales</taxon>
        <taxon>Roseobacteraceae</taxon>
        <taxon>Ketogulonicigenium</taxon>
    </lineage>
</organism>
<feature type="transmembrane region" description="Helical" evidence="9">
    <location>
        <begin position="85"/>
        <end position="113"/>
    </location>
</feature>
<dbReference type="RefSeq" id="WP_085786675.1">
    <property type="nucleotide sequence ID" value="NZ_CP019937.1"/>
</dbReference>
<evidence type="ECO:0000256" key="8">
    <source>
        <dbReference type="ARBA" id="ARBA00023136"/>
    </source>
</evidence>
<name>A0A1W6P1D8_9RHOB</name>
<keyword evidence="3" id="KW-1003">Cell membrane</keyword>
<dbReference type="EMBL" id="CP019937">
    <property type="protein sequence ID" value="ARO15254.1"/>
    <property type="molecule type" value="Genomic_DNA"/>
</dbReference>
<dbReference type="Proteomes" id="UP000242447">
    <property type="component" value="Chromosome"/>
</dbReference>
<reference evidence="11 12" key="1">
    <citation type="submission" date="2017-02" db="EMBL/GenBank/DDBJ databases">
        <title>Ketogulonicigenium robustum SPU B003 Genome sequencing and assembly.</title>
        <authorList>
            <person name="Li Y."/>
            <person name="Liu L."/>
            <person name="Wang C."/>
            <person name="Zhang M."/>
            <person name="Zhang T."/>
            <person name="Zhang Y."/>
        </authorList>
    </citation>
    <scope>NUCLEOTIDE SEQUENCE [LARGE SCALE GENOMIC DNA]</scope>
    <source>
        <strain evidence="11 12">SPU_B003</strain>
    </source>
</reference>
<comment type="similarity">
    <text evidence="9">Belongs to the binding-protein-dependent transport system permease family.</text>
</comment>
<evidence type="ECO:0000256" key="6">
    <source>
        <dbReference type="ARBA" id="ARBA00022927"/>
    </source>
</evidence>
<evidence type="ECO:0000256" key="5">
    <source>
        <dbReference type="ARBA" id="ARBA00022856"/>
    </source>
</evidence>
<proteinExistence type="inferred from homology"/>
<evidence type="ECO:0000256" key="4">
    <source>
        <dbReference type="ARBA" id="ARBA00022692"/>
    </source>
</evidence>
<dbReference type="GO" id="GO:0055085">
    <property type="term" value="P:transmembrane transport"/>
    <property type="evidence" value="ECO:0007669"/>
    <property type="project" value="InterPro"/>
</dbReference>
<dbReference type="STRING" id="92947.BVG79_01912"/>
<evidence type="ECO:0000313" key="12">
    <source>
        <dbReference type="Proteomes" id="UP000242447"/>
    </source>
</evidence>
<dbReference type="InterPro" id="IPR035906">
    <property type="entry name" value="MetI-like_sf"/>
</dbReference>
<evidence type="ECO:0000256" key="7">
    <source>
        <dbReference type="ARBA" id="ARBA00022989"/>
    </source>
</evidence>
<dbReference type="PANTHER" id="PTHR43386">
    <property type="entry name" value="OLIGOPEPTIDE TRANSPORT SYSTEM PERMEASE PROTEIN APPC"/>
    <property type="match status" value="1"/>
</dbReference>
<keyword evidence="5" id="KW-0571">Peptide transport</keyword>
<keyword evidence="12" id="KW-1185">Reference proteome</keyword>
<feature type="domain" description="ABC transmembrane type-1" evidence="10">
    <location>
        <begin position="81"/>
        <end position="270"/>
    </location>
</feature>
<keyword evidence="4 9" id="KW-0812">Transmembrane</keyword>
<evidence type="ECO:0000256" key="9">
    <source>
        <dbReference type="RuleBase" id="RU363032"/>
    </source>
</evidence>
<protein>
    <submittedName>
        <fullName evidence="11">Peptide/nickel transport system permease protein</fullName>
    </submittedName>
</protein>
<dbReference type="InterPro" id="IPR050366">
    <property type="entry name" value="BP-dependent_transpt_permease"/>
</dbReference>
<dbReference type="CDD" id="cd06261">
    <property type="entry name" value="TM_PBP2"/>
    <property type="match status" value="1"/>
</dbReference>
<dbReference type="Pfam" id="PF00528">
    <property type="entry name" value="BPD_transp_1"/>
    <property type="match status" value="1"/>
</dbReference>
<dbReference type="GO" id="GO:0015833">
    <property type="term" value="P:peptide transport"/>
    <property type="evidence" value="ECO:0007669"/>
    <property type="project" value="UniProtKB-KW"/>
</dbReference>
<dbReference type="GO" id="GO:0005886">
    <property type="term" value="C:plasma membrane"/>
    <property type="evidence" value="ECO:0007669"/>
    <property type="project" value="UniProtKB-SubCell"/>
</dbReference>
<evidence type="ECO:0000313" key="11">
    <source>
        <dbReference type="EMBL" id="ARO15254.1"/>
    </source>
</evidence>
<keyword evidence="6" id="KW-0653">Protein transport</keyword>
<dbReference type="SUPFAM" id="SSF161098">
    <property type="entry name" value="MetI-like"/>
    <property type="match status" value="1"/>
</dbReference>
<sequence length="283" mass="30164">MKKFLSSLLRSKGGLIGAIILLVLVAIALSAPLFDLPSPIRSDLRARLVGPTWTGLFSPGAHPFGTDPNGRDILSRVIYGARISLSIALAAVLLGAVIGVTLGIIAGFVGGWVDAVLMRLVDMQLAFPLVLFALLVVAALGPSLTNLIIVLGITSWTQYARIVRGQVLALREREFVLSARAAGTGAFRIMARHILPNVVTPVLVVGTLELARIIVMDAALSFLGLGVQPPTPSWGRMLADGRVYITSAWWVVTFPGIAIALTVLSVNLLGDWLRDYFDPRGAK</sequence>
<feature type="transmembrane region" description="Helical" evidence="9">
    <location>
        <begin position="247"/>
        <end position="270"/>
    </location>
</feature>
<dbReference type="Gene3D" id="1.10.3720.10">
    <property type="entry name" value="MetI-like"/>
    <property type="match status" value="1"/>
</dbReference>
<accession>A0A1W6P1D8</accession>
<dbReference type="InterPro" id="IPR000515">
    <property type="entry name" value="MetI-like"/>
</dbReference>
<feature type="transmembrane region" description="Helical" evidence="9">
    <location>
        <begin position="125"/>
        <end position="154"/>
    </location>
</feature>
<keyword evidence="2 9" id="KW-0813">Transport</keyword>